<accession>A0AAV7LK38</accession>
<name>A0AAV7LK38_PLEWA</name>
<gene>
    <name evidence="1" type="ORF">NDU88_000993</name>
</gene>
<dbReference type="Proteomes" id="UP001066276">
    <property type="component" value="Chromosome 11"/>
</dbReference>
<evidence type="ECO:0000313" key="2">
    <source>
        <dbReference type="Proteomes" id="UP001066276"/>
    </source>
</evidence>
<reference evidence="1" key="1">
    <citation type="journal article" date="2022" name="bioRxiv">
        <title>Sequencing and chromosome-scale assembly of the giantPleurodeles waltlgenome.</title>
        <authorList>
            <person name="Brown T."/>
            <person name="Elewa A."/>
            <person name="Iarovenko S."/>
            <person name="Subramanian E."/>
            <person name="Araus A.J."/>
            <person name="Petzold A."/>
            <person name="Susuki M."/>
            <person name="Suzuki K.-i.T."/>
            <person name="Hayashi T."/>
            <person name="Toyoda A."/>
            <person name="Oliveira C."/>
            <person name="Osipova E."/>
            <person name="Leigh N.D."/>
            <person name="Simon A."/>
            <person name="Yun M.H."/>
        </authorList>
    </citation>
    <scope>NUCLEOTIDE SEQUENCE</scope>
    <source>
        <strain evidence="1">20211129_DDA</strain>
        <tissue evidence="1">Liver</tissue>
    </source>
</reference>
<evidence type="ECO:0000313" key="1">
    <source>
        <dbReference type="EMBL" id="KAJ1087830.1"/>
    </source>
</evidence>
<protein>
    <submittedName>
        <fullName evidence="1">Uncharacterized protein</fullName>
    </submittedName>
</protein>
<comment type="caution">
    <text evidence="1">The sequence shown here is derived from an EMBL/GenBank/DDBJ whole genome shotgun (WGS) entry which is preliminary data.</text>
</comment>
<sequence>MRPRTVGAHCSLRARERRLEELLGRGSYQRQVGLLRPALLNGKCEGPGGIAECVLDEPLIPDGERCEISKGDPPETLEYRASFVHFSVTVKNVS</sequence>
<keyword evidence="2" id="KW-1185">Reference proteome</keyword>
<proteinExistence type="predicted"/>
<dbReference type="EMBL" id="JANPWB010000015">
    <property type="protein sequence ID" value="KAJ1087830.1"/>
    <property type="molecule type" value="Genomic_DNA"/>
</dbReference>
<dbReference type="AlphaFoldDB" id="A0AAV7LK38"/>
<organism evidence="1 2">
    <name type="scientific">Pleurodeles waltl</name>
    <name type="common">Iberian ribbed newt</name>
    <dbReference type="NCBI Taxonomy" id="8319"/>
    <lineage>
        <taxon>Eukaryota</taxon>
        <taxon>Metazoa</taxon>
        <taxon>Chordata</taxon>
        <taxon>Craniata</taxon>
        <taxon>Vertebrata</taxon>
        <taxon>Euteleostomi</taxon>
        <taxon>Amphibia</taxon>
        <taxon>Batrachia</taxon>
        <taxon>Caudata</taxon>
        <taxon>Salamandroidea</taxon>
        <taxon>Salamandridae</taxon>
        <taxon>Pleurodelinae</taxon>
        <taxon>Pleurodeles</taxon>
    </lineage>
</organism>